<evidence type="ECO:0000313" key="2">
    <source>
        <dbReference type="Proteomes" id="UP000321079"/>
    </source>
</evidence>
<reference evidence="1 2" key="1">
    <citation type="submission" date="2019-07" db="EMBL/GenBank/DDBJ databases">
        <title>Whole genome shotgun sequence of Gluconobacter kanchanaburiensis NBRC 103587.</title>
        <authorList>
            <person name="Hosoyama A."/>
            <person name="Uohara A."/>
            <person name="Ohji S."/>
            <person name="Ichikawa N."/>
        </authorList>
    </citation>
    <scope>NUCLEOTIDE SEQUENCE [LARGE SCALE GENOMIC DNA]</scope>
    <source>
        <strain evidence="1 2">NBRC 103587</strain>
    </source>
</reference>
<sequence>MHGVAYFLNELFASEEILGNEKNSSLLGFILFNDHLSFAKLYDEKKRISQNKIKKNIFGLIKYFVEYIINVK</sequence>
<evidence type="ECO:0000313" key="1">
    <source>
        <dbReference type="EMBL" id="GEK97450.1"/>
    </source>
</evidence>
<dbReference type="EMBL" id="BJVA01000028">
    <property type="protein sequence ID" value="GEK97450.1"/>
    <property type="molecule type" value="Genomic_DNA"/>
</dbReference>
<organism evidence="1 2">
    <name type="scientific">Gluconobacter kanchanaburiensis NBRC 103587</name>
    <dbReference type="NCBI Taxonomy" id="1307948"/>
    <lineage>
        <taxon>Bacteria</taxon>
        <taxon>Pseudomonadati</taxon>
        <taxon>Pseudomonadota</taxon>
        <taxon>Alphaproteobacteria</taxon>
        <taxon>Acetobacterales</taxon>
        <taxon>Acetobacteraceae</taxon>
        <taxon>Gluconobacter</taxon>
    </lineage>
</organism>
<proteinExistence type="predicted"/>
<comment type="caution">
    <text evidence="1">The sequence shown here is derived from an EMBL/GenBank/DDBJ whole genome shotgun (WGS) entry which is preliminary data.</text>
</comment>
<protein>
    <submittedName>
        <fullName evidence="1">Uncharacterized protein</fullName>
    </submittedName>
</protein>
<name>A0A511BAK8_9PROT</name>
<dbReference type="Proteomes" id="UP000321079">
    <property type="component" value="Unassembled WGS sequence"/>
</dbReference>
<accession>A0A511BAK8</accession>
<keyword evidence="2" id="KW-1185">Reference proteome</keyword>
<gene>
    <name evidence="1" type="ORF">GKA01_26470</name>
</gene>
<dbReference type="AlphaFoldDB" id="A0A511BAK8"/>